<dbReference type="InterPro" id="IPR003439">
    <property type="entry name" value="ABC_transporter-like_ATP-bd"/>
</dbReference>
<dbReference type="GO" id="GO:0005524">
    <property type="term" value="F:ATP binding"/>
    <property type="evidence" value="ECO:0007669"/>
    <property type="project" value="UniProtKB-KW"/>
</dbReference>
<dbReference type="PROSITE" id="PS00211">
    <property type="entry name" value="ABC_TRANSPORTER_1"/>
    <property type="match status" value="1"/>
</dbReference>
<evidence type="ECO:0000256" key="11">
    <source>
        <dbReference type="SAM" id="Phobius"/>
    </source>
</evidence>
<dbReference type="SUPFAM" id="SSF90123">
    <property type="entry name" value="ABC transporter transmembrane region"/>
    <property type="match status" value="2"/>
</dbReference>
<feature type="transmembrane region" description="Helical" evidence="11">
    <location>
        <begin position="37"/>
        <end position="56"/>
    </location>
</feature>
<evidence type="ECO:0000313" key="14">
    <source>
        <dbReference type="EMBL" id="CZS92140.1"/>
    </source>
</evidence>
<dbReference type="FunFam" id="3.40.50.300:FF:000838">
    <property type="entry name" value="ABC multidrug transporter (Eurofung)"/>
    <property type="match status" value="1"/>
</dbReference>
<keyword evidence="6" id="KW-0067">ATP-binding</keyword>
<dbReference type="GO" id="GO:0016887">
    <property type="term" value="F:ATP hydrolysis activity"/>
    <property type="evidence" value="ECO:0007669"/>
    <property type="project" value="InterPro"/>
</dbReference>
<dbReference type="EMBL" id="FJUW01000005">
    <property type="protein sequence ID" value="CZS92140.1"/>
    <property type="molecule type" value="Genomic_DNA"/>
</dbReference>
<evidence type="ECO:0000256" key="8">
    <source>
        <dbReference type="ARBA" id="ARBA00023136"/>
    </source>
</evidence>
<feature type="transmembrane region" description="Helical" evidence="11">
    <location>
        <begin position="1011"/>
        <end position="1034"/>
    </location>
</feature>
<dbReference type="InterPro" id="IPR044726">
    <property type="entry name" value="ABCC_6TM_D2"/>
</dbReference>
<dbReference type="PROSITE" id="PS50893">
    <property type="entry name" value="ABC_TRANSPORTER_2"/>
    <property type="match status" value="2"/>
</dbReference>
<dbReference type="PANTHER" id="PTHR24223">
    <property type="entry name" value="ATP-BINDING CASSETTE SUB-FAMILY C"/>
    <property type="match status" value="1"/>
</dbReference>
<evidence type="ECO:0000313" key="15">
    <source>
        <dbReference type="Proteomes" id="UP000178129"/>
    </source>
</evidence>
<dbReference type="GO" id="GO:0140359">
    <property type="term" value="F:ABC-type transporter activity"/>
    <property type="evidence" value="ECO:0007669"/>
    <property type="project" value="InterPro"/>
</dbReference>
<evidence type="ECO:0000256" key="10">
    <source>
        <dbReference type="SAM" id="MobiDB-lite"/>
    </source>
</evidence>
<feature type="transmembrane region" description="Helical" evidence="11">
    <location>
        <begin position="937"/>
        <end position="959"/>
    </location>
</feature>
<evidence type="ECO:0000259" key="13">
    <source>
        <dbReference type="PROSITE" id="PS50929"/>
    </source>
</evidence>
<feature type="transmembrane region" description="Helical" evidence="11">
    <location>
        <begin position="1040"/>
        <end position="1060"/>
    </location>
</feature>
<dbReference type="FunFam" id="1.20.1560.10:FF:000066">
    <property type="entry name" value="ABC multidrug transporter (Eurofung)"/>
    <property type="match status" value="1"/>
</dbReference>
<sequence>MNRSDVQAASPSPCQPSNDDTFGPIVKDCRSGFDFTLLFEQTILSVGPASLLLLFAPPRIVTLLKSSAKTRFPSSRFLKSVVCLSLIGVQLGLLVLWSTNPVTQATLPASTLPFIAAIAVLLLSDLEDRRAVPPSLLLSIYLLASLIFDIAQVRTLYLRHETSTLLGLSTTSVVLKAVLLVLESRSKRRYLRAPYNGYSPETTGGIFNRSFFWWINPILATGFRRLLTLDDLFQTDALLLTDPLRNRMQNSWEKYQSRGTHRLTASIFHCLGWSFLSIIFPRLCLIGFNYSQPFLISAAIKHVSQPSAARDENDGYGLIGAAALIYLGIAISTTHYQHAVNRLLVGFRGATASLIYSKTLKQQAGVQDKEASLTHMSSDIDQLAFSLDALCQIWAQVIELVIGLYLLSRNLGWVCVAPIVIVVISTFCAGHVTKLIGPRQGAWIAAVQTRVGMTSTMLGSMKSVKMMGLSNILMDTLQIQRVMELNLSKKFRVMGMWRMIISFLPTTVGPMATFLIFAIKASVNGSERLSTSQTFSSLSIITLLTSPAEEFLQTLPMIGMATGCLARIETYLLSKSCEDGRLIQGRASTAVARDTEDGLELQHLDCSDGVGLSVRNASIKPSPSSPITVRNIDIDVVKGSLTMIVGVVGSGKSTLLKAMIGELQCEKGAILANFKHSAYCSQVPWLQNTTFRNIVTAHERPIVEDSQWYTSVLHACALDRDVLDLSDQHNTIIGSRGVTLSGGQKQRLTLARAVYARKGIFVLDDVLSAIDGKTEALVINHLFGKRGLFKKLGSAVILATHAIKHLPIADNVLILGTDGSMIEQGSYEDLRARKSQFLGSIIVEEQPHPSVNQKASNLNQDPKLAGQAFVRRKSATDAETAELTRRIGDASVYNYYLKSIGWKIAIVNVATALIWTLGSNFPPLWLTLYANRTVQEVGLFIGIYVATAVIALAAATGLLHNLYMKLIPKSGAGLHKILLASVIGAPQTFFDETDSGLILNRFSHDMTLIDASLPGAAAMCFSAFLQCLAQFGLIATGSTYMALACPALVICVYFLQSYYLRTSRQMRFLDLEFKSPLYTHFSETIEGLSTIRAFGWEDYFLRENVKLLDKSQRPHYLMLCIQRWFNLVLLLLVGLTAVIVVALATTLTSTTTGGRLGVSLSSIVNFNFSLGMFMMFWTMMETSLGAIARLKTFEKETESEHNEEETFIPDENWPKSGAIEFISVPASYGLSPALQDISFSIKSGEKIGICGRTGSGKSTLLSVLLRILNITSGTILVDGIDLSVVPRELIRSRIVTIPQEPFILSGSVRFNADPTSTTTDSSIIAALTKVVLWDILAARGGLDVDMAANPLSQGQQQIFCLARAMLKTNAKILVLDEATSNVDIETDRVMQRLIRKEFKDFTVLTVAHRMDTILDSDRILVLDGGRLIDIKDPCNGARASAS</sequence>
<feature type="compositionally biased region" description="Polar residues" evidence="10">
    <location>
        <begin position="1"/>
        <end position="20"/>
    </location>
</feature>
<evidence type="ECO:0000259" key="12">
    <source>
        <dbReference type="PROSITE" id="PS50893"/>
    </source>
</evidence>
<reference evidence="15" key="1">
    <citation type="submission" date="2016-03" db="EMBL/GenBank/DDBJ databases">
        <authorList>
            <person name="Ploux O."/>
        </authorList>
    </citation>
    <scope>NUCLEOTIDE SEQUENCE [LARGE SCALE GENOMIC DNA]</scope>
    <source>
        <strain evidence="15">UK7</strain>
    </source>
</reference>
<evidence type="ECO:0000256" key="7">
    <source>
        <dbReference type="ARBA" id="ARBA00022989"/>
    </source>
</evidence>
<keyword evidence="2" id="KW-0813">Transport</keyword>
<dbReference type="InterPro" id="IPR003593">
    <property type="entry name" value="AAA+_ATPase"/>
</dbReference>
<dbReference type="InterPro" id="IPR017871">
    <property type="entry name" value="ABC_transporter-like_CS"/>
</dbReference>
<dbReference type="CDD" id="cd03244">
    <property type="entry name" value="ABCC_MRP_domain2"/>
    <property type="match status" value="1"/>
</dbReference>
<accession>A0A1E1K2P2</accession>
<dbReference type="Pfam" id="PF00005">
    <property type="entry name" value="ABC_tran"/>
    <property type="match status" value="2"/>
</dbReference>
<dbReference type="Proteomes" id="UP000178129">
    <property type="component" value="Unassembled WGS sequence"/>
</dbReference>
<dbReference type="InterPro" id="IPR011527">
    <property type="entry name" value="ABC1_TM_dom"/>
</dbReference>
<keyword evidence="3" id="KW-1003">Cell membrane</keyword>
<comment type="subcellular location">
    <subcellularLocation>
        <location evidence="1">Cell membrane</location>
        <topology evidence="1">Multi-pass membrane protein</topology>
    </subcellularLocation>
</comment>
<dbReference type="InParanoid" id="A0A1E1K2P2"/>
<feature type="domain" description="ABC transmembrane type-1" evidence="13">
    <location>
        <begin position="283"/>
        <end position="560"/>
    </location>
</feature>
<feature type="transmembrane region" description="Helical" evidence="11">
    <location>
        <begin position="163"/>
        <end position="182"/>
    </location>
</feature>
<organism evidence="14 15">
    <name type="scientific">Rhynchosporium graminicola</name>
    <dbReference type="NCBI Taxonomy" id="2792576"/>
    <lineage>
        <taxon>Eukaryota</taxon>
        <taxon>Fungi</taxon>
        <taxon>Dikarya</taxon>
        <taxon>Ascomycota</taxon>
        <taxon>Pezizomycotina</taxon>
        <taxon>Leotiomycetes</taxon>
        <taxon>Helotiales</taxon>
        <taxon>Ploettnerulaceae</taxon>
        <taxon>Rhynchosporium</taxon>
    </lineage>
</organism>
<dbReference type="InterPro" id="IPR056227">
    <property type="entry name" value="TMD0_ABC"/>
</dbReference>
<keyword evidence="4 11" id="KW-0812">Transmembrane</keyword>
<dbReference type="Gene3D" id="3.40.50.300">
    <property type="entry name" value="P-loop containing nucleotide triphosphate hydrolases"/>
    <property type="match status" value="2"/>
</dbReference>
<keyword evidence="7 11" id="KW-1133">Transmembrane helix</keyword>
<evidence type="ECO:0000256" key="5">
    <source>
        <dbReference type="ARBA" id="ARBA00022741"/>
    </source>
</evidence>
<name>A0A1E1K2P2_9HELO</name>
<dbReference type="CDD" id="cd18579">
    <property type="entry name" value="ABC_6TM_ABCC_D1"/>
    <property type="match status" value="1"/>
</dbReference>
<protein>
    <submittedName>
        <fullName evidence="14">Related to multidrug resistance protein</fullName>
    </submittedName>
</protein>
<feature type="region of interest" description="Disordered" evidence="10">
    <location>
        <begin position="1"/>
        <end position="21"/>
    </location>
</feature>
<evidence type="ECO:0000256" key="4">
    <source>
        <dbReference type="ARBA" id="ARBA00022692"/>
    </source>
</evidence>
<feature type="transmembrane region" description="Helical" evidence="11">
    <location>
        <begin position="1124"/>
        <end position="1144"/>
    </location>
</feature>
<feature type="transmembrane region" description="Helical" evidence="11">
    <location>
        <begin position="136"/>
        <end position="157"/>
    </location>
</feature>
<feature type="transmembrane region" description="Helical" evidence="11">
    <location>
        <begin position="315"/>
        <end position="334"/>
    </location>
</feature>
<dbReference type="InterPro" id="IPR050173">
    <property type="entry name" value="ABC_transporter_C-like"/>
</dbReference>
<dbReference type="STRING" id="914237.A0A1E1K2P2"/>
<proteinExistence type="predicted"/>
<dbReference type="Pfam" id="PF00664">
    <property type="entry name" value="ABC_membrane"/>
    <property type="match status" value="2"/>
</dbReference>
<feature type="transmembrane region" description="Helical" evidence="11">
    <location>
        <begin position="411"/>
        <end position="430"/>
    </location>
</feature>
<dbReference type="PROSITE" id="PS50929">
    <property type="entry name" value="ABC_TM1F"/>
    <property type="match status" value="2"/>
</dbReference>
<gene>
    <name evidence="14" type="ORF">RCO7_00722</name>
</gene>
<dbReference type="SMART" id="SM00382">
    <property type="entry name" value="AAA"/>
    <property type="match status" value="2"/>
</dbReference>
<feature type="transmembrane region" description="Helical" evidence="11">
    <location>
        <begin position="1156"/>
        <end position="1177"/>
    </location>
</feature>
<dbReference type="InterPro" id="IPR036640">
    <property type="entry name" value="ABC1_TM_sf"/>
</dbReference>
<comment type="caution">
    <text evidence="14">The sequence shown here is derived from an EMBL/GenBank/DDBJ whole genome shotgun (WGS) entry which is preliminary data.</text>
</comment>
<feature type="domain" description="ABC transporter" evidence="12">
    <location>
        <begin position="1219"/>
        <end position="1442"/>
    </location>
</feature>
<feature type="domain" description="ABC transporter" evidence="12">
    <location>
        <begin position="614"/>
        <end position="843"/>
    </location>
</feature>
<evidence type="ECO:0000256" key="6">
    <source>
        <dbReference type="ARBA" id="ARBA00022840"/>
    </source>
</evidence>
<dbReference type="Gene3D" id="1.20.1560.10">
    <property type="entry name" value="ABC transporter type 1, transmembrane domain"/>
    <property type="match status" value="2"/>
</dbReference>
<dbReference type="GO" id="GO:0005886">
    <property type="term" value="C:plasma membrane"/>
    <property type="evidence" value="ECO:0007669"/>
    <property type="project" value="UniProtKB-SubCell"/>
</dbReference>
<dbReference type="InterPro" id="IPR027417">
    <property type="entry name" value="P-loop_NTPase"/>
</dbReference>
<evidence type="ECO:0000256" key="3">
    <source>
        <dbReference type="ARBA" id="ARBA00022475"/>
    </source>
</evidence>
<feature type="transmembrane region" description="Helical" evidence="11">
    <location>
        <begin position="105"/>
        <end position="124"/>
    </location>
</feature>
<feature type="transmembrane region" description="Helical" evidence="11">
    <location>
        <begin position="263"/>
        <end position="288"/>
    </location>
</feature>
<keyword evidence="15" id="KW-1185">Reference proteome</keyword>
<dbReference type="SUPFAM" id="SSF52540">
    <property type="entry name" value="P-loop containing nucleoside triphosphate hydrolases"/>
    <property type="match status" value="2"/>
</dbReference>
<keyword evidence="5" id="KW-0547">Nucleotide-binding</keyword>
<feature type="transmembrane region" description="Helical" evidence="11">
    <location>
        <begin position="77"/>
        <end position="99"/>
    </location>
</feature>
<dbReference type="InterPro" id="IPR044746">
    <property type="entry name" value="ABCC_6TM_D1"/>
</dbReference>
<feature type="transmembrane region" description="Helical" evidence="11">
    <location>
        <begin position="496"/>
        <end position="519"/>
    </location>
</feature>
<dbReference type="Pfam" id="PF24357">
    <property type="entry name" value="TMD0_ABC"/>
    <property type="match status" value="1"/>
</dbReference>
<evidence type="ECO:0000256" key="2">
    <source>
        <dbReference type="ARBA" id="ARBA00022448"/>
    </source>
</evidence>
<evidence type="ECO:0000256" key="1">
    <source>
        <dbReference type="ARBA" id="ARBA00004651"/>
    </source>
</evidence>
<feature type="transmembrane region" description="Helical" evidence="11">
    <location>
        <begin position="895"/>
        <end position="917"/>
    </location>
</feature>
<evidence type="ECO:0000256" key="9">
    <source>
        <dbReference type="ARBA" id="ARBA00023180"/>
    </source>
</evidence>
<keyword evidence="9" id="KW-0325">Glycoprotein</keyword>
<feature type="domain" description="ABC transmembrane type-1" evidence="13">
    <location>
        <begin position="925"/>
        <end position="1182"/>
    </location>
</feature>
<dbReference type="PANTHER" id="PTHR24223:SF399">
    <property type="entry name" value="ABC TRANSPORTER ATNG"/>
    <property type="match status" value="1"/>
</dbReference>
<dbReference type="FunFam" id="1.20.1560.10:FF:000055">
    <property type="entry name" value="ABC multidrug transporter (Eurofung)"/>
    <property type="match status" value="1"/>
</dbReference>
<dbReference type="CDD" id="cd18580">
    <property type="entry name" value="ABC_6TM_ABCC_D2"/>
    <property type="match status" value="1"/>
</dbReference>
<keyword evidence="8 11" id="KW-0472">Membrane</keyword>